<evidence type="ECO:0000313" key="4">
    <source>
        <dbReference type="Proteomes" id="UP001431783"/>
    </source>
</evidence>
<dbReference type="AlphaFoldDB" id="A0AAW1UQ78"/>
<protein>
    <submittedName>
        <fullName evidence="3">Uncharacterized protein</fullName>
    </submittedName>
</protein>
<evidence type="ECO:0000313" key="3">
    <source>
        <dbReference type="EMBL" id="KAK9881639.1"/>
    </source>
</evidence>
<dbReference type="EMBL" id="JARQZJ010000070">
    <property type="protein sequence ID" value="KAK9881639.1"/>
    <property type="molecule type" value="Genomic_DNA"/>
</dbReference>
<dbReference type="Gene3D" id="1.25.40.20">
    <property type="entry name" value="Ankyrin repeat-containing domain"/>
    <property type="match status" value="4"/>
</dbReference>
<feature type="repeat" description="ANK" evidence="1">
    <location>
        <begin position="791"/>
        <end position="824"/>
    </location>
</feature>
<dbReference type="Pfam" id="PF05186">
    <property type="entry name" value="Dpy-30"/>
    <property type="match status" value="1"/>
</dbReference>
<feature type="region of interest" description="Disordered" evidence="2">
    <location>
        <begin position="923"/>
        <end position="979"/>
    </location>
</feature>
<feature type="repeat" description="ANK" evidence="1">
    <location>
        <begin position="757"/>
        <end position="777"/>
    </location>
</feature>
<dbReference type="InterPro" id="IPR007858">
    <property type="entry name" value="Dpy-30_motif"/>
</dbReference>
<feature type="repeat" description="ANK" evidence="1">
    <location>
        <begin position="143"/>
        <end position="176"/>
    </location>
</feature>
<dbReference type="Pfam" id="PF12796">
    <property type="entry name" value="Ank_2"/>
    <property type="match status" value="2"/>
</dbReference>
<dbReference type="PROSITE" id="PS50088">
    <property type="entry name" value="ANK_REPEAT"/>
    <property type="match status" value="6"/>
</dbReference>
<dbReference type="SUPFAM" id="SSF48403">
    <property type="entry name" value="Ankyrin repeat"/>
    <property type="match status" value="3"/>
</dbReference>
<feature type="compositionally biased region" description="Basic and acidic residues" evidence="2">
    <location>
        <begin position="459"/>
        <end position="472"/>
    </location>
</feature>
<feature type="repeat" description="ANK" evidence="1">
    <location>
        <begin position="303"/>
        <end position="325"/>
    </location>
</feature>
<proteinExistence type="predicted"/>
<dbReference type="CDD" id="cd22966">
    <property type="entry name" value="DD_DYDC-like"/>
    <property type="match status" value="1"/>
</dbReference>
<feature type="region of interest" description="Disordered" evidence="2">
    <location>
        <begin position="424"/>
        <end position="643"/>
    </location>
</feature>
<reference evidence="3 4" key="1">
    <citation type="submission" date="2023-03" db="EMBL/GenBank/DDBJ databases">
        <title>Genome insight into feeding habits of ladybird beetles.</title>
        <authorList>
            <person name="Li H.-S."/>
            <person name="Huang Y.-H."/>
            <person name="Pang H."/>
        </authorList>
    </citation>
    <scope>NUCLEOTIDE SEQUENCE [LARGE SCALE GENOMIC DNA]</scope>
    <source>
        <strain evidence="3">SYSU_2023b</strain>
        <tissue evidence="3">Whole body</tissue>
    </source>
</reference>
<sequence length="1228" mass="137897">MKYQNIVTYRSLNFLPVLQICPAHIKQVLRSGDLEKLEQVVIEGHGKKLLGEHSSDYKIRMFLKSIPNTMTQIGLLHDAVNGGKLEELQSILEENKERKKKLVLSKDENGVGLLHKAVYYDLKDIYKYLIEKFPHTVSQKDMEGRTAFHYTAACKDPALVQRMLLNAGADSSILDMRQHSAKYYMNHVDELELPSVQNSASSTRKSTANKEGLNFKKSNIRIWIHQRNLANLQQVVWEGNGSKLLPEHSNNPKIKKFLDAVPHIMGVVKDIHTDVINGDLELLKSRNANGNIPSIIYYGKDVNGLTPLHKAAGLGRTEIAEYLTEQQPKSLNAVDNEGRTPLHFSSLLKDNGKMADFLIENGADESTLDSRQKTAAYYKTRSSEIDSKLLYVVPECPRTSKGESYLSHWDWSILSLPSSIEETPNAVQKAKDAVNNNTKTDDEDKNDNDNVENGTSDMNGHESDHDDSRTAENGENGIEETSPEEQNENNNIESTENELEPIELATEEPNDINGNNVDEEVGTNKTEEYVEEHNSEIHNNEEKEEDTGAKLEQNGHDEADADELDTEKSEGKHHEESKQENENDKETENMEEMVPRENSARTKSRPSSTATTKPMSAPPEQETDEAATEENQEDIKKEQDAESEGIIEGVVHGEHEAEVLNEEGSGGGELEKYDVDELIESANMEKLASLVLNGNGDLLEGKTSENPELLAFLENVPVYMSKINRIHVAARDGSLRDLQAALDRRKFAIAKDGISPDGASPLHVAIIFGNTSIVRYLAGRFPETLQETDVNGRTPLHYAATLADNSHYYNLLIHLGADMRTQDKFGHTADYYRSNHSEMSHRSLLENFGETNLADIMLNDQDSKVDNENQVDMPFFATEEGRYLASSLGDPLIKGLTEVANKRPDDPIAYLATYLYNFANSKNKTRPKTQESSQTIQAPPIAGDENEQVPASIDVVTVEPEENESDDDSAFNSTSRDEHGQSMLHFAAARGHGRNALFQLLVETEINVAYRDELYRTARDISIQANVPENTVEIDRYVLHIATRGDTDKLVELLLDGYDHITDIVDEDNTPIFEAVSKENQPDTLSFLQSILTFEEKRERVHHVIRRGSIREVMELLADENETGSGKLLAVGKNSYGRCSLHIAVLWQQEEIVDYLANKFPDTLRLGDNLERTALHYAMGVEKMESLSKVLIKAGAKRISKDLKGRQPTYYFLNKVDIVRLQEEEETF</sequence>
<dbReference type="PANTHER" id="PTHR24172:SF4">
    <property type="entry name" value="ANK_REP_REGION DOMAIN-CONTAINING PROTEIN"/>
    <property type="match status" value="1"/>
</dbReference>
<evidence type="ECO:0000256" key="1">
    <source>
        <dbReference type="PROSITE-ProRule" id="PRU00023"/>
    </source>
</evidence>
<dbReference type="InterPro" id="IPR002110">
    <property type="entry name" value="Ankyrin_rpt"/>
</dbReference>
<accession>A0AAW1UQ78</accession>
<dbReference type="InterPro" id="IPR049630">
    <property type="entry name" value="DYDC-like_DD"/>
</dbReference>
<name>A0AAW1UQ78_9CUCU</name>
<organism evidence="3 4">
    <name type="scientific">Henosepilachna vigintioctopunctata</name>
    <dbReference type="NCBI Taxonomy" id="420089"/>
    <lineage>
        <taxon>Eukaryota</taxon>
        <taxon>Metazoa</taxon>
        <taxon>Ecdysozoa</taxon>
        <taxon>Arthropoda</taxon>
        <taxon>Hexapoda</taxon>
        <taxon>Insecta</taxon>
        <taxon>Pterygota</taxon>
        <taxon>Neoptera</taxon>
        <taxon>Endopterygota</taxon>
        <taxon>Coleoptera</taxon>
        <taxon>Polyphaga</taxon>
        <taxon>Cucujiformia</taxon>
        <taxon>Coccinelloidea</taxon>
        <taxon>Coccinellidae</taxon>
        <taxon>Epilachninae</taxon>
        <taxon>Epilachnini</taxon>
        <taxon>Henosepilachna</taxon>
    </lineage>
</organism>
<dbReference type="SMART" id="SM00248">
    <property type="entry name" value="ANK"/>
    <property type="match status" value="11"/>
</dbReference>
<feature type="repeat" description="ANK" evidence="1">
    <location>
        <begin position="337"/>
        <end position="370"/>
    </location>
</feature>
<gene>
    <name evidence="3" type="ORF">WA026_017161</name>
</gene>
<feature type="compositionally biased region" description="Polar residues" evidence="2">
    <location>
        <begin position="605"/>
        <end position="614"/>
    </location>
</feature>
<dbReference type="Proteomes" id="UP001431783">
    <property type="component" value="Unassembled WGS sequence"/>
</dbReference>
<feature type="compositionally biased region" description="Acidic residues" evidence="2">
    <location>
        <begin position="959"/>
        <end position="969"/>
    </location>
</feature>
<keyword evidence="4" id="KW-1185">Reference proteome</keyword>
<keyword evidence="1" id="KW-0040">ANK repeat</keyword>
<feature type="compositionally biased region" description="Acidic residues" evidence="2">
    <location>
        <begin position="441"/>
        <end position="450"/>
    </location>
</feature>
<feature type="compositionally biased region" description="Basic and acidic residues" evidence="2">
    <location>
        <begin position="525"/>
        <end position="558"/>
    </location>
</feature>
<feature type="compositionally biased region" description="Acidic residues" evidence="2">
    <location>
        <begin position="495"/>
        <end position="510"/>
    </location>
</feature>
<feature type="compositionally biased region" description="Basic and acidic residues" evidence="2">
    <location>
        <begin position="566"/>
        <end position="600"/>
    </location>
</feature>
<feature type="repeat" description="ANK" evidence="1">
    <location>
        <begin position="979"/>
        <end position="1013"/>
    </location>
</feature>
<feature type="compositionally biased region" description="Acidic residues" evidence="2">
    <location>
        <begin position="477"/>
        <end position="487"/>
    </location>
</feature>
<dbReference type="PROSITE" id="PS50297">
    <property type="entry name" value="ANK_REP_REGION"/>
    <property type="match status" value="6"/>
</dbReference>
<evidence type="ECO:0000256" key="2">
    <source>
        <dbReference type="SAM" id="MobiDB-lite"/>
    </source>
</evidence>
<dbReference type="Gene3D" id="1.20.890.10">
    <property type="entry name" value="cAMP-dependent protein kinase regulatory subunit, dimerization-anchoring domain"/>
    <property type="match status" value="1"/>
</dbReference>
<dbReference type="InterPro" id="IPR036770">
    <property type="entry name" value="Ankyrin_rpt-contain_sf"/>
</dbReference>
<feature type="compositionally biased region" description="Acidic residues" evidence="2">
    <location>
        <begin position="621"/>
        <end position="632"/>
    </location>
</feature>
<dbReference type="PANTHER" id="PTHR24172">
    <property type="entry name" value="ANK_REP_REGION DOMAIN-CONTAINING PROTEIN"/>
    <property type="match status" value="1"/>
</dbReference>
<comment type="caution">
    <text evidence="3">The sequence shown here is derived from an EMBL/GenBank/DDBJ whole genome shotgun (WGS) entry which is preliminary data.</text>
</comment>